<evidence type="ECO:0000313" key="1">
    <source>
        <dbReference type="EMBL" id="JAP77302.1"/>
    </source>
</evidence>
<dbReference type="EMBL" id="GEDV01011255">
    <property type="protein sequence ID" value="JAP77302.1"/>
    <property type="molecule type" value="Transcribed_RNA"/>
</dbReference>
<reference evidence="1" key="1">
    <citation type="journal article" date="2016" name="Ticks Tick Borne Dis.">
        <title>De novo assembly and annotation of the salivary gland transcriptome of Rhipicephalus appendiculatus male and female ticks during blood feeding.</title>
        <authorList>
            <person name="de Castro M.H."/>
            <person name="de Klerk D."/>
            <person name="Pienaar R."/>
            <person name="Latif A.A."/>
            <person name="Rees D.J."/>
            <person name="Mans B.J."/>
        </authorList>
    </citation>
    <scope>NUCLEOTIDE SEQUENCE</scope>
    <source>
        <tissue evidence="1">Salivary glands</tissue>
    </source>
</reference>
<accession>A0A131YFP3</accession>
<name>A0A131YFP3_RHIAP</name>
<protein>
    <submittedName>
        <fullName evidence="1">Lipocalin</fullName>
    </submittedName>
</protein>
<dbReference type="AlphaFoldDB" id="A0A131YFP3"/>
<organism evidence="1">
    <name type="scientific">Rhipicephalus appendiculatus</name>
    <name type="common">Brown ear tick</name>
    <dbReference type="NCBI Taxonomy" id="34631"/>
    <lineage>
        <taxon>Eukaryota</taxon>
        <taxon>Metazoa</taxon>
        <taxon>Ecdysozoa</taxon>
        <taxon>Arthropoda</taxon>
        <taxon>Chelicerata</taxon>
        <taxon>Arachnida</taxon>
        <taxon>Acari</taxon>
        <taxon>Parasitiformes</taxon>
        <taxon>Ixodida</taxon>
        <taxon>Ixodoidea</taxon>
        <taxon>Ixodidae</taxon>
        <taxon>Rhipicephalinae</taxon>
        <taxon>Rhipicephalus</taxon>
        <taxon>Rhipicephalus</taxon>
    </lineage>
</organism>
<proteinExistence type="predicted"/>
<sequence>MQVRSMDNVIVLKEKMLYVSRKYRCAVIKVTQAHLGREPFYELRIWDSFVKQGPNLKCVRQFHKHTRKGKIIYGPLCDNILHIK</sequence>